<organism evidence="1 2">
    <name type="scientific">Plesiomonas shigelloides</name>
    <name type="common">Aeromonas shigelloides</name>
    <dbReference type="NCBI Taxonomy" id="703"/>
    <lineage>
        <taxon>Bacteria</taxon>
        <taxon>Pseudomonadati</taxon>
        <taxon>Pseudomonadota</taxon>
        <taxon>Gammaproteobacteria</taxon>
        <taxon>Enterobacterales</taxon>
        <taxon>Enterobacteriaceae</taxon>
        <taxon>Plesiomonas</taxon>
    </lineage>
</organism>
<evidence type="ECO:0000313" key="1">
    <source>
        <dbReference type="EMBL" id="MBO1108753.1"/>
    </source>
</evidence>
<dbReference type="InterPro" id="IPR036614">
    <property type="entry name" value="RusA-like_sf"/>
</dbReference>
<dbReference type="GO" id="GO:0006310">
    <property type="term" value="P:DNA recombination"/>
    <property type="evidence" value="ECO:0007669"/>
    <property type="project" value="InterPro"/>
</dbReference>
<evidence type="ECO:0000313" key="2">
    <source>
        <dbReference type="Proteomes" id="UP000664658"/>
    </source>
</evidence>
<protein>
    <submittedName>
        <fullName evidence="1">RusA family crossover junction endodeoxyribonuclease</fullName>
    </submittedName>
</protein>
<gene>
    <name evidence="1" type="ORF">J2R62_11065</name>
</gene>
<dbReference type="RefSeq" id="WP_172534470.1">
    <property type="nucleotide sequence ID" value="NZ_CP050969.1"/>
</dbReference>
<dbReference type="Proteomes" id="UP000664658">
    <property type="component" value="Unassembled WGS sequence"/>
</dbReference>
<dbReference type="GO" id="GO:0006281">
    <property type="term" value="P:DNA repair"/>
    <property type="evidence" value="ECO:0007669"/>
    <property type="project" value="InterPro"/>
</dbReference>
<dbReference type="InterPro" id="IPR008822">
    <property type="entry name" value="Endonuclease_RusA-like"/>
</dbReference>
<proteinExistence type="predicted"/>
<dbReference type="SUPFAM" id="SSF103084">
    <property type="entry name" value="Holliday junction resolvase RusA"/>
    <property type="match status" value="1"/>
</dbReference>
<name>A0A8I1W7E4_PLESH</name>
<accession>A0A8I1W7E4</accession>
<sequence length="126" mass="14704">MRRYPIVPNTKPRMTRSDKWKIRPPVLQYRNFKDQVRAAGVSLPENYHVIFVIPMPKTWSQKKKCSMVGKPHRQVPDKDNLEKALLDALYEQDCGMWDGRVTKIWGYEGEIIVSEIQPPVLPNVSQ</sequence>
<dbReference type="EMBL" id="JAFNAA010000011">
    <property type="protein sequence ID" value="MBO1108753.1"/>
    <property type="molecule type" value="Genomic_DNA"/>
</dbReference>
<dbReference type="Pfam" id="PF05866">
    <property type="entry name" value="RusA"/>
    <property type="match status" value="1"/>
</dbReference>
<reference evidence="1" key="1">
    <citation type="submission" date="2021-03" db="EMBL/GenBank/DDBJ databases">
        <title>Plesiomonas shigelloides zfcc0051, isolated from zebrafish feces.</title>
        <authorList>
            <person name="Vanderhoek Z."/>
            <person name="Gaulke C."/>
        </authorList>
    </citation>
    <scope>NUCLEOTIDE SEQUENCE</scope>
    <source>
        <strain evidence="1">Zfcc0051</strain>
    </source>
</reference>
<dbReference type="GO" id="GO:0000287">
    <property type="term" value="F:magnesium ion binding"/>
    <property type="evidence" value="ECO:0007669"/>
    <property type="project" value="InterPro"/>
</dbReference>
<dbReference type="AlphaFoldDB" id="A0A8I1W7E4"/>
<comment type="caution">
    <text evidence="1">The sequence shown here is derived from an EMBL/GenBank/DDBJ whole genome shotgun (WGS) entry which is preliminary data.</text>
</comment>